<evidence type="ECO:0000256" key="1">
    <source>
        <dbReference type="SAM" id="Phobius"/>
    </source>
</evidence>
<evidence type="ECO:0000313" key="2">
    <source>
        <dbReference type="EMBL" id="EOR92945.1"/>
    </source>
</evidence>
<keyword evidence="3" id="KW-1185">Reference proteome</keyword>
<organism evidence="2 3">
    <name type="scientific">Arcticibacter svalbardensis MN12-7</name>
    <dbReference type="NCBI Taxonomy" id="1150600"/>
    <lineage>
        <taxon>Bacteria</taxon>
        <taxon>Pseudomonadati</taxon>
        <taxon>Bacteroidota</taxon>
        <taxon>Sphingobacteriia</taxon>
        <taxon>Sphingobacteriales</taxon>
        <taxon>Sphingobacteriaceae</taxon>
        <taxon>Arcticibacter</taxon>
    </lineage>
</organism>
<dbReference type="Proteomes" id="UP000014174">
    <property type="component" value="Unassembled WGS sequence"/>
</dbReference>
<feature type="transmembrane region" description="Helical" evidence="1">
    <location>
        <begin position="635"/>
        <end position="654"/>
    </location>
</feature>
<feature type="transmembrane region" description="Helical" evidence="1">
    <location>
        <begin position="180"/>
        <end position="199"/>
    </location>
</feature>
<proteinExistence type="predicted"/>
<dbReference type="EMBL" id="AQPN01000140">
    <property type="protein sequence ID" value="EOR92945.1"/>
    <property type="molecule type" value="Genomic_DNA"/>
</dbReference>
<feature type="transmembrane region" description="Helical" evidence="1">
    <location>
        <begin position="549"/>
        <end position="566"/>
    </location>
</feature>
<comment type="caution">
    <text evidence="2">The sequence shown here is derived from an EMBL/GenBank/DDBJ whole genome shotgun (WGS) entry which is preliminary data.</text>
</comment>
<keyword evidence="1" id="KW-0812">Transmembrane</keyword>
<feature type="transmembrane region" description="Helical" evidence="1">
    <location>
        <begin position="274"/>
        <end position="293"/>
    </location>
</feature>
<feature type="transmembrane region" description="Helical" evidence="1">
    <location>
        <begin position="142"/>
        <end position="168"/>
    </location>
</feature>
<feature type="transmembrane region" description="Helical" evidence="1">
    <location>
        <begin position="603"/>
        <end position="623"/>
    </location>
</feature>
<dbReference type="PANTHER" id="PTHR16214:SF3">
    <property type="entry name" value="TRANSMEMBRANE PROTEIN 260"/>
    <property type="match status" value="1"/>
</dbReference>
<keyword evidence="1" id="KW-1133">Transmembrane helix</keyword>
<dbReference type="PANTHER" id="PTHR16214">
    <property type="entry name" value="TRANSMEMBRANE PROTEIN 260"/>
    <property type="match status" value="1"/>
</dbReference>
<keyword evidence="1" id="KW-0472">Membrane</keyword>
<feature type="transmembrane region" description="Helical" evidence="1">
    <location>
        <begin position="239"/>
        <end position="268"/>
    </location>
</feature>
<dbReference type="Pfam" id="PF11028">
    <property type="entry name" value="TMEM260-like"/>
    <property type="match status" value="1"/>
</dbReference>
<reference evidence="2 3" key="1">
    <citation type="journal article" date="2013" name="Genome Announc.">
        <title>Draft Genome Sequence of Arcticibacter svalbardensis Strain MN12-7T, a Member of the Family Sphingobacteriaceae Isolated from an Arctic Soil Sample.</title>
        <authorList>
            <person name="Shivaji S."/>
            <person name="Ara S."/>
            <person name="Prasad S."/>
            <person name="Manasa B.P."/>
            <person name="Begum Z."/>
            <person name="Singh A."/>
            <person name="Kumar Pinnaka A."/>
        </authorList>
    </citation>
    <scope>NUCLEOTIDE SEQUENCE [LARGE SCALE GENOMIC DNA]</scope>
    <source>
        <strain evidence="2 3">MN12-7</strain>
    </source>
</reference>
<dbReference type="InterPro" id="IPR021280">
    <property type="entry name" value="TMEM260-like"/>
</dbReference>
<feature type="transmembrane region" description="Helical" evidence="1">
    <location>
        <begin position="573"/>
        <end position="591"/>
    </location>
</feature>
<name>R9GN25_9SPHI</name>
<sequence length="1064" mass="120569">MILSKQQQAAVRSQISKINILPERFDEMYDHVLTSLEQKPVHTAFNIKMVQDILGAVFADLVHTEKEWKRFKKVNLICGFVLFGMATLIYWLTMEPTVSFWDCGEFIAASYKLQVGHQPGAPLFLIIGKLFSMLSMGDTGKIAYWINFSSVLASGATIMFLFWTITALSLRLYENNKKKIQVLAIISAGVVGAMAYAFSDTFWFSAVESEVYSLSTLFTAIVFWAILKWEAETNDRWLIFIAFMVGLSIGVHLLSLLAIPAVTLVYYFKKNQRSGILGIGKAFLTGCFLVGVVQFIIIQYFVLFAAHFDLFFVNTLGLDFGSGALFFVVLLGGLLAGALYYSILKNKYNLNLSLLCLVFILLGFSSYLMIYVRANAKPNINLSNPDNAFSLYNYLGRSNYGETPLVYGNTFDAKLISQEQKGPTYRKGNSSYEISGYDYKRGYDKNVLFPRTYSTKPYHPDFYKQWLNLAEGETPSFGKNIQFFTSWQLGFMYWRYFLWNFVGRQNDIQGQGEINNGNWISGIKPLDALRLGNQSNLPPSITSNAAHNVYYGLPLLLGFAGLFYLYRKNKRDAVVLISLFFFTGIAIILYLNQDPLQVRERDYAYVGSFYAFAICIGLGVLAIKELLSKVSSSKWTPVLAAVICFLAVPVLMGANNWDDHNRSNKTTALNWAKNYLNSCAPNAILFTNADNDTFPLWYAQEVEGIRTDIRVICIQFLGDDAYVNQMKKASSLSAPLPISMPDGKYVEGVRDYIPFVDYGLIDSAELKDLLAVMTSDKKEDQVQMQDGSFMNFLPTRKLKLTVNREEVLKTNTLTANEIGHATDAIEWKFNQSFVSKADLVMFDILAHNDWKRPVYFATSVSQDTYLGLDQYLYLEGYAYRLLPLKVDQSKLGKTDRTHTEVMYANMMNKFDFTSLKKAGYLDPESRRVLNSTWGFANTLAENLIEKKEIAKAHDVMQKCIQELPSENSTIADTLNKINTIRNLYKCKDAGQANVLANQTFNFLDAELTYITSLQPEFQHASLQDIRIGLYVLDALDEITAEYKDEALNKLIKGNTAWLEQHFQI</sequence>
<feature type="transmembrane region" description="Helical" evidence="1">
    <location>
        <begin position="74"/>
        <end position="92"/>
    </location>
</feature>
<gene>
    <name evidence="2" type="ORF">ADIARSV_3896</name>
</gene>
<dbReference type="STRING" id="1150600.ADIARSV_3896"/>
<dbReference type="PATRIC" id="fig|1150600.3.peg.3858"/>
<feature type="transmembrane region" description="Helical" evidence="1">
    <location>
        <begin position="350"/>
        <end position="372"/>
    </location>
</feature>
<dbReference type="AlphaFoldDB" id="R9GN25"/>
<dbReference type="RefSeq" id="WP_016197116.1">
    <property type="nucleotide sequence ID" value="NZ_AQPN01000140.1"/>
</dbReference>
<dbReference type="eggNOG" id="COG1807">
    <property type="taxonomic scope" value="Bacteria"/>
</dbReference>
<evidence type="ECO:0000313" key="3">
    <source>
        <dbReference type="Proteomes" id="UP000014174"/>
    </source>
</evidence>
<accession>R9GN25</accession>
<dbReference type="InterPro" id="IPR052724">
    <property type="entry name" value="GT117_domain-containing"/>
</dbReference>
<protein>
    <submittedName>
        <fullName evidence="2">Membrane protein, putative</fullName>
    </submittedName>
</protein>
<feature type="transmembrane region" description="Helical" evidence="1">
    <location>
        <begin position="324"/>
        <end position="343"/>
    </location>
</feature>
<feature type="transmembrane region" description="Helical" evidence="1">
    <location>
        <begin position="211"/>
        <end position="227"/>
    </location>
</feature>